<evidence type="ECO:0000313" key="12">
    <source>
        <dbReference type="Proteomes" id="UP000028006"/>
    </source>
</evidence>
<comment type="similarity">
    <text evidence="2">Belongs to the HAD-like hydrolase superfamily. SerB family.</text>
</comment>
<dbReference type="GO" id="GO:0004401">
    <property type="term" value="F:histidinol-phosphatase activity"/>
    <property type="evidence" value="ECO:0007669"/>
    <property type="project" value="UniProtKB-EC"/>
</dbReference>
<dbReference type="SUPFAM" id="SSF56784">
    <property type="entry name" value="HAD-like"/>
    <property type="match status" value="1"/>
</dbReference>
<sequence length="218" mass="25380">MALAIFDLDNTLIAGDSDYLWGKFMCEQKLVDVETFRRGNDHFYEQYEQGTMNIHEYLGFALEPLTRYSMEELKHYHDLFMTEQIRPIMLEKARTLLQKHRDQGDHLMIITATSRFVTEPIAREFGVDTLLAIEAEIKDNRYTGNVVGTPTFQGGKVIRLQEWLTDNPGFSLEGSYFYSDSKNDLPLLQTVDYPFAVNPDPELERVARKKNWTVLNLR</sequence>
<name>A0A081N1T0_9GAMM</name>
<dbReference type="CDD" id="cd02612">
    <property type="entry name" value="HAD_PGPPase"/>
    <property type="match status" value="1"/>
</dbReference>
<proteinExistence type="inferred from homology"/>
<dbReference type="NCBIfam" id="TIGR01490">
    <property type="entry name" value="HAD-SF-IB-hyp1"/>
    <property type="match status" value="1"/>
</dbReference>
<dbReference type="EC" id="3.1.3.15" evidence="3"/>
<dbReference type="InterPro" id="IPR050582">
    <property type="entry name" value="HAD-like_SerB"/>
</dbReference>
<dbReference type="PANTHER" id="PTHR43344">
    <property type="entry name" value="PHOSPHOSERINE PHOSPHATASE"/>
    <property type="match status" value="1"/>
</dbReference>
<dbReference type="Proteomes" id="UP000028006">
    <property type="component" value="Unassembled WGS sequence"/>
</dbReference>
<comment type="caution">
    <text evidence="11">The sequence shown here is derived from an EMBL/GenBank/DDBJ whole genome shotgun (WGS) entry which is preliminary data.</text>
</comment>
<comment type="catalytic activity">
    <reaction evidence="9">
        <text>L-histidinol phosphate + H2O = L-histidinol + phosphate</text>
        <dbReference type="Rhea" id="RHEA:14465"/>
        <dbReference type="ChEBI" id="CHEBI:15377"/>
        <dbReference type="ChEBI" id="CHEBI:43474"/>
        <dbReference type="ChEBI" id="CHEBI:57699"/>
        <dbReference type="ChEBI" id="CHEBI:57980"/>
        <dbReference type="EC" id="3.1.3.15"/>
    </reaction>
    <physiologicalReaction direction="left-to-right" evidence="9">
        <dbReference type="Rhea" id="RHEA:14466"/>
    </physiologicalReaction>
</comment>
<dbReference type="InterPro" id="IPR036412">
    <property type="entry name" value="HAD-like_sf"/>
</dbReference>
<keyword evidence="7" id="KW-0460">Magnesium</keyword>
<dbReference type="EMBL" id="JOKG01000004">
    <property type="protein sequence ID" value="KEQ12403.1"/>
    <property type="molecule type" value="Genomic_DNA"/>
</dbReference>
<dbReference type="eggNOG" id="COG0560">
    <property type="taxonomic scope" value="Bacteria"/>
</dbReference>
<comment type="pathway">
    <text evidence="1">Amino-acid biosynthesis; L-histidine biosynthesis; L-histidine from 5-phospho-alpha-D-ribose 1-diphosphate: step 8/9.</text>
</comment>
<dbReference type="Pfam" id="PF12710">
    <property type="entry name" value="HAD"/>
    <property type="match status" value="1"/>
</dbReference>
<evidence type="ECO:0000256" key="4">
    <source>
        <dbReference type="ARBA" id="ARBA00021697"/>
    </source>
</evidence>
<keyword evidence="6" id="KW-0378">Hydrolase</keyword>
<evidence type="ECO:0000256" key="10">
    <source>
        <dbReference type="ARBA" id="ARBA00053547"/>
    </source>
</evidence>
<dbReference type="InterPro" id="IPR023214">
    <property type="entry name" value="HAD_sf"/>
</dbReference>
<reference evidence="11 12" key="1">
    <citation type="submission" date="2014-06" db="EMBL/GenBank/DDBJ databases">
        <title>Whole Genome Sequences of Three Symbiotic Endozoicomonas Bacteria.</title>
        <authorList>
            <person name="Neave M.J."/>
            <person name="Apprill A."/>
            <person name="Voolstra C.R."/>
        </authorList>
    </citation>
    <scope>NUCLEOTIDE SEQUENCE [LARGE SCALE GENOMIC DNA]</scope>
    <source>
        <strain evidence="11 12">LMG 24815</strain>
    </source>
</reference>
<accession>A0A081N1T0</accession>
<evidence type="ECO:0000256" key="5">
    <source>
        <dbReference type="ARBA" id="ARBA00022723"/>
    </source>
</evidence>
<evidence type="ECO:0000256" key="2">
    <source>
        <dbReference type="ARBA" id="ARBA00009184"/>
    </source>
</evidence>
<dbReference type="FunFam" id="3.40.50.1000:FF:000025">
    <property type="entry name" value="HAD hydrolase, family IB"/>
    <property type="match status" value="1"/>
</dbReference>
<dbReference type="GO" id="GO:0046872">
    <property type="term" value="F:metal ion binding"/>
    <property type="evidence" value="ECO:0007669"/>
    <property type="project" value="UniProtKB-KW"/>
</dbReference>
<organism evidence="11 12">
    <name type="scientific">Endozoicomonas montiporae</name>
    <dbReference type="NCBI Taxonomy" id="1027273"/>
    <lineage>
        <taxon>Bacteria</taxon>
        <taxon>Pseudomonadati</taxon>
        <taxon>Pseudomonadota</taxon>
        <taxon>Gammaproteobacteria</taxon>
        <taxon>Oceanospirillales</taxon>
        <taxon>Endozoicomonadaceae</taxon>
        <taxon>Endozoicomonas</taxon>
    </lineage>
</organism>
<dbReference type="InterPro" id="IPR006385">
    <property type="entry name" value="HAD_hydro_SerB1"/>
</dbReference>
<evidence type="ECO:0000313" key="11">
    <source>
        <dbReference type="EMBL" id="KEQ12403.1"/>
    </source>
</evidence>
<comment type="function">
    <text evidence="10">Catalyzes the dephosphorylation of histidinol-phosphate to histidinol, the direct precursor of histidine.</text>
</comment>
<dbReference type="NCBIfam" id="TIGR01488">
    <property type="entry name" value="HAD-SF-IB"/>
    <property type="match status" value="1"/>
</dbReference>
<protein>
    <recommendedName>
        <fullName evidence="4">Histidinol-phosphatase</fullName>
        <ecNumber evidence="3">3.1.3.15</ecNumber>
    </recommendedName>
    <alternativeName>
        <fullName evidence="8">Histidinol-phosphate phosphatase</fullName>
    </alternativeName>
</protein>
<dbReference type="RefSeq" id="WP_034877763.1">
    <property type="nucleotide sequence ID" value="NZ_JOKG01000004.1"/>
</dbReference>
<dbReference type="Gene3D" id="1.20.1440.100">
    <property type="entry name" value="SG protein - dephosphorylation function"/>
    <property type="match status" value="1"/>
</dbReference>
<evidence type="ECO:0000256" key="9">
    <source>
        <dbReference type="ARBA" id="ARBA00052092"/>
    </source>
</evidence>
<evidence type="ECO:0000256" key="1">
    <source>
        <dbReference type="ARBA" id="ARBA00004970"/>
    </source>
</evidence>
<gene>
    <name evidence="11" type="ORF">GZ77_17855</name>
</gene>
<evidence type="ECO:0000256" key="6">
    <source>
        <dbReference type="ARBA" id="ARBA00022801"/>
    </source>
</evidence>
<dbReference type="AlphaFoldDB" id="A0A081N1T0"/>
<keyword evidence="5" id="KW-0479">Metal-binding</keyword>
<evidence type="ECO:0000256" key="3">
    <source>
        <dbReference type="ARBA" id="ARBA00013085"/>
    </source>
</evidence>
<dbReference type="PANTHER" id="PTHR43344:SF13">
    <property type="entry name" value="PHOSPHATASE RV3661-RELATED"/>
    <property type="match status" value="1"/>
</dbReference>
<dbReference type="Gene3D" id="3.40.50.1000">
    <property type="entry name" value="HAD superfamily/HAD-like"/>
    <property type="match status" value="1"/>
</dbReference>
<evidence type="ECO:0000256" key="7">
    <source>
        <dbReference type="ARBA" id="ARBA00022842"/>
    </source>
</evidence>
<keyword evidence="12" id="KW-1185">Reference proteome</keyword>
<evidence type="ECO:0000256" key="8">
    <source>
        <dbReference type="ARBA" id="ARBA00033209"/>
    </source>
</evidence>